<dbReference type="PANTHER" id="PTHR44873">
    <property type="entry name" value="DNAJ HOMOLOG SUBFAMILY C MEMBER 30, MITOCHONDRIAL"/>
    <property type="match status" value="1"/>
</dbReference>
<dbReference type="InterPro" id="IPR053025">
    <property type="entry name" value="Mito_ATP_Synthase-Asso"/>
</dbReference>
<evidence type="ECO:0000256" key="3">
    <source>
        <dbReference type="SAM" id="Phobius"/>
    </source>
</evidence>
<name>A0A8C6T4Q7_9GOBI</name>
<evidence type="ECO:0000259" key="4">
    <source>
        <dbReference type="PROSITE" id="PS50076"/>
    </source>
</evidence>
<sequence>HKVTDHLRRSRMLGSSTTGHSSRIKTAYYDILKVTPNATQSQIKTAYYKQSFIYHPDKNPGNMDATQVFSEISEAYTVLGSITLRRKYDRGILSECDVRGAGQPSSKDSTSMTPGSTQHQQKARQFTQRGGKPIYNFDAFYKAHYGEQLQREQELRAMKQRMQEMEERNTKARKQKIIFEILVTLLCASGGLIIYSLKES</sequence>
<dbReference type="InterPro" id="IPR036869">
    <property type="entry name" value="J_dom_sf"/>
</dbReference>
<keyword evidence="3" id="KW-0472">Membrane</keyword>
<protein>
    <submittedName>
        <fullName evidence="5">DnaJ (Hsp40) homolog, subfamily C, member 30b</fullName>
    </submittedName>
</protein>
<feature type="domain" description="J" evidence="4">
    <location>
        <begin position="27"/>
        <end position="92"/>
    </location>
</feature>
<dbReference type="PANTHER" id="PTHR44873:SF1">
    <property type="entry name" value="DNAJ HOMOLOG SUBFAMILY C MEMBER 30, MITOCHONDRIAL"/>
    <property type="match status" value="1"/>
</dbReference>
<dbReference type="Pfam" id="PF00226">
    <property type="entry name" value="DnaJ"/>
    <property type="match status" value="1"/>
</dbReference>
<keyword evidence="3" id="KW-1133">Transmembrane helix</keyword>
<dbReference type="Gene3D" id="1.10.287.110">
    <property type="entry name" value="DnaJ domain"/>
    <property type="match status" value="1"/>
</dbReference>
<organism evidence="5 6">
    <name type="scientific">Neogobius melanostomus</name>
    <name type="common">round goby</name>
    <dbReference type="NCBI Taxonomy" id="47308"/>
    <lineage>
        <taxon>Eukaryota</taxon>
        <taxon>Metazoa</taxon>
        <taxon>Chordata</taxon>
        <taxon>Craniata</taxon>
        <taxon>Vertebrata</taxon>
        <taxon>Euteleostomi</taxon>
        <taxon>Actinopterygii</taxon>
        <taxon>Neopterygii</taxon>
        <taxon>Teleostei</taxon>
        <taxon>Neoteleostei</taxon>
        <taxon>Acanthomorphata</taxon>
        <taxon>Gobiaria</taxon>
        <taxon>Gobiiformes</taxon>
        <taxon>Gobioidei</taxon>
        <taxon>Gobiidae</taxon>
        <taxon>Benthophilinae</taxon>
        <taxon>Neogobiini</taxon>
        <taxon>Neogobius</taxon>
    </lineage>
</organism>
<reference evidence="5" key="1">
    <citation type="submission" date="2025-08" db="UniProtKB">
        <authorList>
            <consortium name="Ensembl"/>
        </authorList>
    </citation>
    <scope>IDENTIFICATION</scope>
</reference>
<dbReference type="CDD" id="cd06257">
    <property type="entry name" value="DnaJ"/>
    <property type="match status" value="1"/>
</dbReference>
<proteinExistence type="predicted"/>
<dbReference type="SUPFAM" id="SSF46565">
    <property type="entry name" value="Chaperone J-domain"/>
    <property type="match status" value="1"/>
</dbReference>
<keyword evidence="6" id="KW-1185">Reference proteome</keyword>
<keyword evidence="3" id="KW-0812">Transmembrane</keyword>
<dbReference type="PROSITE" id="PS50076">
    <property type="entry name" value="DNAJ_2"/>
    <property type="match status" value="1"/>
</dbReference>
<evidence type="ECO:0000313" key="6">
    <source>
        <dbReference type="Proteomes" id="UP000694523"/>
    </source>
</evidence>
<feature type="compositionally biased region" description="Polar residues" evidence="2">
    <location>
        <begin position="103"/>
        <end position="127"/>
    </location>
</feature>
<reference evidence="5" key="2">
    <citation type="submission" date="2025-09" db="UniProtKB">
        <authorList>
            <consortium name="Ensembl"/>
        </authorList>
    </citation>
    <scope>IDENTIFICATION</scope>
</reference>
<dbReference type="AlphaFoldDB" id="A0A8C6T4Q7"/>
<evidence type="ECO:0000313" key="5">
    <source>
        <dbReference type="Ensembl" id="ENSNMLP00000014446.1"/>
    </source>
</evidence>
<feature type="transmembrane region" description="Helical" evidence="3">
    <location>
        <begin position="177"/>
        <end position="197"/>
    </location>
</feature>
<dbReference type="PRINTS" id="PR00625">
    <property type="entry name" value="JDOMAIN"/>
</dbReference>
<evidence type="ECO:0000256" key="1">
    <source>
        <dbReference type="SAM" id="Coils"/>
    </source>
</evidence>
<dbReference type="Ensembl" id="ENSNMLT00000016243.1">
    <property type="protein sequence ID" value="ENSNMLP00000014446.1"/>
    <property type="gene ID" value="ENSNMLG00000009631.1"/>
</dbReference>
<keyword evidence="1" id="KW-0175">Coiled coil</keyword>
<evidence type="ECO:0000256" key="2">
    <source>
        <dbReference type="SAM" id="MobiDB-lite"/>
    </source>
</evidence>
<feature type="coiled-coil region" evidence="1">
    <location>
        <begin position="148"/>
        <end position="175"/>
    </location>
</feature>
<feature type="region of interest" description="Disordered" evidence="2">
    <location>
        <begin position="97"/>
        <end position="127"/>
    </location>
</feature>
<dbReference type="Proteomes" id="UP000694523">
    <property type="component" value="Unplaced"/>
</dbReference>
<dbReference type="InterPro" id="IPR001623">
    <property type="entry name" value="DnaJ_domain"/>
</dbReference>
<dbReference type="SMART" id="SM00271">
    <property type="entry name" value="DnaJ"/>
    <property type="match status" value="1"/>
</dbReference>
<feature type="region of interest" description="Disordered" evidence="2">
    <location>
        <begin position="1"/>
        <end position="20"/>
    </location>
</feature>
<accession>A0A8C6T4Q7</accession>